<dbReference type="EMBL" id="CAXLJM020000108">
    <property type="protein sequence ID" value="CAL8135345.1"/>
    <property type="molecule type" value="Genomic_DNA"/>
</dbReference>
<dbReference type="InterPro" id="IPR001810">
    <property type="entry name" value="F-box_dom"/>
</dbReference>
<organism evidence="3 4">
    <name type="scientific">Orchesella dallaii</name>
    <dbReference type="NCBI Taxonomy" id="48710"/>
    <lineage>
        <taxon>Eukaryota</taxon>
        <taxon>Metazoa</taxon>
        <taxon>Ecdysozoa</taxon>
        <taxon>Arthropoda</taxon>
        <taxon>Hexapoda</taxon>
        <taxon>Collembola</taxon>
        <taxon>Entomobryomorpha</taxon>
        <taxon>Entomobryoidea</taxon>
        <taxon>Orchesellidae</taxon>
        <taxon>Orchesellinae</taxon>
        <taxon>Orchesella</taxon>
    </lineage>
</organism>
<evidence type="ECO:0000313" key="3">
    <source>
        <dbReference type="EMBL" id="CAL8135345.1"/>
    </source>
</evidence>
<dbReference type="InterPro" id="IPR036047">
    <property type="entry name" value="F-box-like_dom_sf"/>
</dbReference>
<evidence type="ECO:0000256" key="1">
    <source>
        <dbReference type="SAM" id="MobiDB-lite"/>
    </source>
</evidence>
<reference evidence="3 4" key="1">
    <citation type="submission" date="2024-08" db="EMBL/GenBank/DDBJ databases">
        <authorList>
            <person name="Cucini C."/>
            <person name="Frati F."/>
        </authorList>
    </citation>
    <scope>NUCLEOTIDE SEQUENCE [LARGE SCALE GENOMIC DNA]</scope>
</reference>
<dbReference type="InterPro" id="IPR032675">
    <property type="entry name" value="LRR_dom_sf"/>
</dbReference>
<dbReference type="SMART" id="SM00256">
    <property type="entry name" value="FBOX"/>
    <property type="match status" value="1"/>
</dbReference>
<evidence type="ECO:0000259" key="2">
    <source>
        <dbReference type="PROSITE" id="PS50181"/>
    </source>
</evidence>
<dbReference type="PROSITE" id="PS50181">
    <property type="entry name" value="FBOX"/>
    <property type="match status" value="1"/>
</dbReference>
<feature type="compositionally biased region" description="Polar residues" evidence="1">
    <location>
        <begin position="300"/>
        <end position="312"/>
    </location>
</feature>
<dbReference type="Pfam" id="PF00646">
    <property type="entry name" value="F-box"/>
    <property type="match status" value="1"/>
</dbReference>
<evidence type="ECO:0000313" key="4">
    <source>
        <dbReference type="Proteomes" id="UP001642540"/>
    </source>
</evidence>
<dbReference type="Proteomes" id="UP001642540">
    <property type="component" value="Unassembled WGS sequence"/>
</dbReference>
<proteinExistence type="predicted"/>
<accession>A0ABP1RTE8</accession>
<sequence>MTSVTFNELPKKALNLIFKNLEQTELQKLRVVCSTWRNFINETFPVELVITQGNFERLFRCPTAASVEIKNLTTEYLGDVGFGHCVQSMQFTGKVLSSNVITILRCCPELVSLKFSSLKQVLGIEGVESIKLPKVTTLEIVVRPDQETFTSDEIIVISVMKQINFSALETLLINTGDTLENWDEGRNNSNSTCYGGETRSFTISELSDVASVPFANPQVTTNVSASAVSEVAEQQPPEPNPVVETDLPFGNSTIDQDLVENSPVTLTEGTQTQAPNNFQVLINRATEFDNGFLSVRDGISTASDAGTSPSNTSSAASRRARYNLSDFEARIFYASLELQMENRERSTWDILNDSRSRTTGAESATFFDVSGLSATPTVNHTGCFELVRNNHLTLKNLYVRTRPDFMCFGNLSSFAREVPKIQFEEIEYSFGRTQICYEHTLLQSQTKLTKLRINVVDDMWQHAMAAIDNSHETLTDLDARIMNVHEEHVDITAITKCAKLKHLKLLHFCEKESLYRLPMSLNKLTINGPISYKDMNSWTQILKELQELTLLLNVQGDKIDLPLYKKFLKMPMISRMSFIQCPMNLGAIRQYIDSMNFPKGGFKFWINGPREIGEVPMIQYVYTVILPDKFNRDVIDIEEPLH</sequence>
<comment type="caution">
    <text evidence="3">The sequence shown here is derived from an EMBL/GenBank/DDBJ whole genome shotgun (WGS) entry which is preliminary data.</text>
</comment>
<feature type="region of interest" description="Disordered" evidence="1">
    <location>
        <begin position="300"/>
        <end position="319"/>
    </location>
</feature>
<keyword evidence="4" id="KW-1185">Reference proteome</keyword>
<gene>
    <name evidence="3" type="ORF">ODALV1_LOCUS25940</name>
</gene>
<dbReference type="Gene3D" id="3.80.10.10">
    <property type="entry name" value="Ribonuclease Inhibitor"/>
    <property type="match status" value="1"/>
</dbReference>
<feature type="domain" description="F-box" evidence="2">
    <location>
        <begin position="3"/>
        <end position="58"/>
    </location>
</feature>
<dbReference type="SUPFAM" id="SSF81383">
    <property type="entry name" value="F-box domain"/>
    <property type="match status" value="1"/>
</dbReference>
<name>A0ABP1RTE8_9HEXA</name>
<protein>
    <recommendedName>
        <fullName evidence="2">F-box domain-containing protein</fullName>
    </recommendedName>
</protein>